<comment type="caution">
    <text evidence="4">The sequence shown here is derived from an EMBL/GenBank/DDBJ whole genome shotgun (WGS) entry which is preliminary data.</text>
</comment>
<dbReference type="InterPro" id="IPR014001">
    <property type="entry name" value="Helicase_ATP-bd"/>
</dbReference>
<feature type="compositionally biased region" description="Polar residues" evidence="2">
    <location>
        <begin position="21"/>
        <end position="61"/>
    </location>
</feature>
<organism evidence="4 5">
    <name type="scientific">Bonamia ostreae</name>
    <dbReference type="NCBI Taxonomy" id="126728"/>
    <lineage>
        <taxon>Eukaryota</taxon>
        <taxon>Sar</taxon>
        <taxon>Rhizaria</taxon>
        <taxon>Endomyxa</taxon>
        <taxon>Ascetosporea</taxon>
        <taxon>Haplosporida</taxon>
        <taxon>Bonamia</taxon>
    </lineage>
</organism>
<evidence type="ECO:0000313" key="4">
    <source>
        <dbReference type="EMBL" id="MES1920954.1"/>
    </source>
</evidence>
<comment type="catalytic activity">
    <reaction evidence="1">
        <text>ATP + H2O = ADP + phosphate + H(+)</text>
        <dbReference type="Rhea" id="RHEA:13065"/>
        <dbReference type="ChEBI" id="CHEBI:15377"/>
        <dbReference type="ChEBI" id="CHEBI:15378"/>
        <dbReference type="ChEBI" id="CHEBI:30616"/>
        <dbReference type="ChEBI" id="CHEBI:43474"/>
        <dbReference type="ChEBI" id="CHEBI:456216"/>
        <dbReference type="EC" id="3.6.4.13"/>
    </reaction>
</comment>
<evidence type="ECO:0000256" key="2">
    <source>
        <dbReference type="SAM" id="MobiDB-lite"/>
    </source>
</evidence>
<accession>A0ABV2ANC5</accession>
<dbReference type="PROSITE" id="PS51192">
    <property type="entry name" value="HELICASE_ATP_BIND_1"/>
    <property type="match status" value="1"/>
</dbReference>
<proteinExistence type="predicted"/>
<gene>
    <name evidence="4" type="ORF">MHBO_002555</name>
</gene>
<reference evidence="4 5" key="1">
    <citation type="journal article" date="2024" name="BMC Biol.">
        <title>Comparative genomics of Ascetosporea gives new insight into the evolutionary basis for animal parasitism in Rhizaria.</title>
        <authorList>
            <person name="Hiltunen Thoren M."/>
            <person name="Onut-Brannstrom I."/>
            <person name="Alfjorden A."/>
            <person name="Peckova H."/>
            <person name="Swords F."/>
            <person name="Hooper C."/>
            <person name="Holzer A.S."/>
            <person name="Bass D."/>
            <person name="Burki F."/>
        </authorList>
    </citation>
    <scope>NUCLEOTIDE SEQUENCE [LARGE SCALE GENOMIC DNA]</scope>
    <source>
        <strain evidence="4">20-A016</strain>
    </source>
</reference>
<protein>
    <recommendedName>
        <fullName evidence="3">Helicase ATP-binding domain-containing protein</fullName>
    </recommendedName>
</protein>
<dbReference type="EMBL" id="JBDODL010000976">
    <property type="protein sequence ID" value="MES1920954.1"/>
    <property type="molecule type" value="Genomic_DNA"/>
</dbReference>
<evidence type="ECO:0000313" key="5">
    <source>
        <dbReference type="Proteomes" id="UP001439008"/>
    </source>
</evidence>
<dbReference type="PANTHER" id="PTHR18934">
    <property type="entry name" value="ATP-DEPENDENT RNA HELICASE"/>
    <property type="match status" value="1"/>
</dbReference>
<keyword evidence="5" id="KW-1185">Reference proteome</keyword>
<feature type="region of interest" description="Disordered" evidence="2">
    <location>
        <begin position="1"/>
        <end position="94"/>
    </location>
</feature>
<feature type="domain" description="Helicase ATP-binding" evidence="3">
    <location>
        <begin position="332"/>
        <end position="448"/>
    </location>
</feature>
<evidence type="ECO:0000259" key="3">
    <source>
        <dbReference type="PROSITE" id="PS51192"/>
    </source>
</evidence>
<dbReference type="SUPFAM" id="SSF52540">
    <property type="entry name" value="P-loop containing nucleoside triphosphate hydrolases"/>
    <property type="match status" value="1"/>
</dbReference>
<name>A0ABV2ANC5_9EUKA</name>
<evidence type="ECO:0000256" key="1">
    <source>
        <dbReference type="ARBA" id="ARBA00047984"/>
    </source>
</evidence>
<dbReference type="Proteomes" id="UP001439008">
    <property type="component" value="Unassembled WGS sequence"/>
</dbReference>
<dbReference type="PANTHER" id="PTHR18934:SF83">
    <property type="entry name" value="PRE-MRNA-SPLICING FACTOR ATP-DEPENDENT RNA HELICASE DHX16"/>
    <property type="match status" value="1"/>
</dbReference>
<feature type="compositionally biased region" description="Basic residues" evidence="2">
    <location>
        <begin position="1"/>
        <end position="19"/>
    </location>
</feature>
<sequence length="448" mass="52419">MAKNLKIRKRNKSFRKKSNIAKTNPRNPENQEMADQSNKSKNSEQNQKTSETSLEPTFNKNNEPREQLLKDQKERDQFSMRLLKKDLAKKQEAARRKITEQQKIAEEEENKRRGLLELTDSERKRFLPQTRELSRQVYLQKRKEQQLELARRKVEDEERFFAEEDLTAEEIAEHKQTKEAIRFAEEREKLAHIEEEQYYSIPKAKIDAASDKNKIDLDEERRKALNKRYKPRKHAESDQSLVESQKLEEAIHRNDKKFESFKTAENDLPLIEFGDEDEESKIRREILAGKEPLEDLAKEEEIGVEDLKKERKKTLEAVRKSLPIFSRKKDFLSLLEKQQILIVLGETGSGKTTQIPQYLAEAGYTKNGKKIGITQPRRVAAMSVAARVSDEMGTRLGREVGFSIRFEDCTSDKTIIKFMTDGMLLREFLGEPDLESYSCIIIDEVIYF</sequence>
<dbReference type="InterPro" id="IPR027417">
    <property type="entry name" value="P-loop_NTPase"/>
</dbReference>
<feature type="compositionally biased region" description="Basic and acidic residues" evidence="2">
    <location>
        <begin position="62"/>
        <end position="94"/>
    </location>
</feature>
<dbReference type="Gene3D" id="3.40.50.300">
    <property type="entry name" value="P-loop containing nucleotide triphosphate hydrolases"/>
    <property type="match status" value="1"/>
</dbReference>